<keyword evidence="2" id="KW-1185">Reference proteome</keyword>
<reference evidence="1 2" key="1">
    <citation type="submission" date="2023-04" db="EMBL/GenBank/DDBJ databases">
        <title>Genome Encyclopedia of Bacteria and Archaea VI: Functional Genomics of Type Strains.</title>
        <authorList>
            <person name="Whitman W."/>
        </authorList>
    </citation>
    <scope>NUCLEOTIDE SEQUENCE [LARGE SCALE GENOMIC DNA]</scope>
    <source>
        <strain evidence="1 2">SG_E_30_P1</strain>
    </source>
</reference>
<comment type="caution">
    <text evidence="1">The sequence shown here is derived from an EMBL/GenBank/DDBJ whole genome shotgun (WGS) entry which is preliminary data.</text>
</comment>
<accession>A0ABT6KRW1</accession>
<sequence length="31" mass="3221">MSRGAFLLAFVAVGVCLWSLVLQLTIGALNG</sequence>
<evidence type="ECO:0000313" key="2">
    <source>
        <dbReference type="Proteomes" id="UP001160142"/>
    </source>
</evidence>
<evidence type="ECO:0000313" key="1">
    <source>
        <dbReference type="EMBL" id="MDH6181827.1"/>
    </source>
</evidence>
<protein>
    <submittedName>
        <fullName evidence="1">Uncharacterized protein</fullName>
    </submittedName>
</protein>
<name>A0ABT6KRW1_9MICO</name>
<proteinExistence type="predicted"/>
<gene>
    <name evidence="1" type="ORF">M2152_002009</name>
</gene>
<dbReference type="Proteomes" id="UP001160142">
    <property type="component" value="Unassembled WGS sequence"/>
</dbReference>
<organism evidence="1 2">
    <name type="scientific">Antiquaquibacter oligotrophicus</name>
    <dbReference type="NCBI Taxonomy" id="2880260"/>
    <lineage>
        <taxon>Bacteria</taxon>
        <taxon>Bacillati</taxon>
        <taxon>Actinomycetota</taxon>
        <taxon>Actinomycetes</taxon>
        <taxon>Micrococcales</taxon>
        <taxon>Microbacteriaceae</taxon>
        <taxon>Antiquaquibacter</taxon>
    </lineage>
</organism>
<dbReference type="EMBL" id="JARXVQ010000001">
    <property type="protein sequence ID" value="MDH6181827.1"/>
    <property type="molecule type" value="Genomic_DNA"/>
</dbReference>